<evidence type="ECO:0000256" key="7">
    <source>
        <dbReference type="ARBA" id="ARBA00034125"/>
    </source>
</evidence>
<feature type="transmembrane region" description="Helical" evidence="8">
    <location>
        <begin position="28"/>
        <end position="45"/>
    </location>
</feature>
<dbReference type="OrthoDB" id="9810047at2"/>
<keyword evidence="2" id="KW-1003">Cell membrane</keyword>
<evidence type="ECO:0000256" key="2">
    <source>
        <dbReference type="ARBA" id="ARBA00022475"/>
    </source>
</evidence>
<keyword evidence="6 8" id="KW-0472">Membrane</keyword>
<dbReference type="RefSeq" id="WP_056976637.1">
    <property type="nucleotide sequence ID" value="NZ_AYYP01000030.1"/>
</dbReference>
<evidence type="ECO:0000313" key="10">
    <source>
        <dbReference type="EMBL" id="KRM64519.1"/>
    </source>
</evidence>
<protein>
    <submittedName>
        <fullName evidence="10">Membrane spanning protein</fullName>
    </submittedName>
</protein>
<reference evidence="10 11" key="1">
    <citation type="journal article" date="2015" name="Genome Announc.">
        <title>Expanding the biotechnology potential of lactobacilli through comparative genomics of 213 strains and associated genera.</title>
        <authorList>
            <person name="Sun Z."/>
            <person name="Harris H.M."/>
            <person name="McCann A."/>
            <person name="Guo C."/>
            <person name="Argimon S."/>
            <person name="Zhang W."/>
            <person name="Yang X."/>
            <person name="Jeffery I.B."/>
            <person name="Cooney J.C."/>
            <person name="Kagawa T.F."/>
            <person name="Liu W."/>
            <person name="Song Y."/>
            <person name="Salvetti E."/>
            <person name="Wrobel A."/>
            <person name="Rasinkangas P."/>
            <person name="Parkhill J."/>
            <person name="Rea M.C."/>
            <person name="O'Sullivan O."/>
            <person name="Ritari J."/>
            <person name="Douillard F.P."/>
            <person name="Paul Ross R."/>
            <person name="Yang R."/>
            <person name="Briner A.E."/>
            <person name="Felis G.E."/>
            <person name="de Vos W.M."/>
            <person name="Barrangou R."/>
            <person name="Klaenhammer T.R."/>
            <person name="Caufield P.W."/>
            <person name="Cui Y."/>
            <person name="Zhang H."/>
            <person name="O'Toole P.W."/>
        </authorList>
    </citation>
    <scope>NUCLEOTIDE SEQUENCE [LARGE SCALE GENOMIC DNA]</scope>
    <source>
        <strain evidence="10 11">DSM 20509</strain>
    </source>
</reference>
<dbReference type="InterPro" id="IPR024528">
    <property type="entry name" value="ThrE_2"/>
</dbReference>
<evidence type="ECO:0000256" key="1">
    <source>
        <dbReference type="ARBA" id="ARBA00004651"/>
    </source>
</evidence>
<dbReference type="PATRIC" id="fig|1423718.3.peg.1867"/>
<dbReference type="GO" id="GO:0005886">
    <property type="term" value="C:plasma membrane"/>
    <property type="evidence" value="ECO:0007669"/>
    <property type="project" value="UniProtKB-SubCell"/>
</dbReference>
<evidence type="ECO:0000256" key="5">
    <source>
        <dbReference type="ARBA" id="ARBA00022989"/>
    </source>
</evidence>
<keyword evidence="4 8" id="KW-0812">Transmembrane</keyword>
<feature type="transmembrane region" description="Helical" evidence="8">
    <location>
        <begin position="6"/>
        <end position="23"/>
    </location>
</feature>
<evidence type="ECO:0000256" key="8">
    <source>
        <dbReference type="SAM" id="Phobius"/>
    </source>
</evidence>
<organism evidence="10 11">
    <name type="scientific">Ligilactobacillus agilis DSM 20509</name>
    <dbReference type="NCBI Taxonomy" id="1423718"/>
    <lineage>
        <taxon>Bacteria</taxon>
        <taxon>Bacillati</taxon>
        <taxon>Bacillota</taxon>
        <taxon>Bacilli</taxon>
        <taxon>Lactobacillales</taxon>
        <taxon>Lactobacillaceae</taxon>
        <taxon>Ligilactobacillus</taxon>
    </lineage>
</organism>
<keyword evidence="11" id="KW-1185">Reference proteome</keyword>
<dbReference type="InterPro" id="IPR050539">
    <property type="entry name" value="ThrE_Dicarb/AminoAcid_Exp"/>
</dbReference>
<feature type="transmembrane region" description="Helical" evidence="8">
    <location>
        <begin position="51"/>
        <end position="71"/>
    </location>
</feature>
<evidence type="ECO:0000259" key="9">
    <source>
        <dbReference type="Pfam" id="PF12821"/>
    </source>
</evidence>
<evidence type="ECO:0000313" key="11">
    <source>
        <dbReference type="Proteomes" id="UP000051008"/>
    </source>
</evidence>
<gene>
    <name evidence="10" type="ORF">FC14_GL001795</name>
</gene>
<name>A0A0R2ABK5_9LACO</name>
<proteinExistence type="inferred from homology"/>
<accession>A0A0R2ABK5</accession>
<comment type="subcellular location">
    <subcellularLocation>
        <location evidence="1">Cell membrane</location>
        <topology evidence="1">Multi-pass membrane protein</topology>
    </subcellularLocation>
</comment>
<dbReference type="EMBL" id="AYYP01000030">
    <property type="protein sequence ID" value="KRM64519.1"/>
    <property type="molecule type" value="Genomic_DNA"/>
</dbReference>
<comment type="similarity">
    <text evidence="7">Belongs to the ThrE exporter (TC 2.A.79) family.</text>
</comment>
<sequence>MEWIMHAAFSYLSSLGFGVIINVPRRALNACGFIGMLGWLTYLVIKNLEAGAMLANLGAALAIGLCSIFMARWQKIPTILFNIPSLVPLVPGGQAYQAVRYFALNDNTVALRYVVQVAMIAGAIAMGFFLAELLGQAYYRMKS</sequence>
<dbReference type="AlphaFoldDB" id="A0A0R2ABK5"/>
<feature type="transmembrane region" description="Helical" evidence="8">
    <location>
        <begin position="78"/>
        <end position="99"/>
    </location>
</feature>
<evidence type="ECO:0000256" key="6">
    <source>
        <dbReference type="ARBA" id="ARBA00023136"/>
    </source>
</evidence>
<feature type="transmembrane region" description="Helical" evidence="8">
    <location>
        <begin position="111"/>
        <end position="134"/>
    </location>
</feature>
<feature type="domain" description="Threonine/Serine exporter ThrE" evidence="9">
    <location>
        <begin position="7"/>
        <end position="133"/>
    </location>
</feature>
<evidence type="ECO:0000256" key="3">
    <source>
        <dbReference type="ARBA" id="ARBA00022519"/>
    </source>
</evidence>
<evidence type="ECO:0000256" key="4">
    <source>
        <dbReference type="ARBA" id="ARBA00022692"/>
    </source>
</evidence>
<comment type="caution">
    <text evidence="10">The sequence shown here is derived from an EMBL/GenBank/DDBJ whole genome shotgun (WGS) entry which is preliminary data.</text>
</comment>
<dbReference type="GO" id="GO:0015744">
    <property type="term" value="P:succinate transport"/>
    <property type="evidence" value="ECO:0007669"/>
    <property type="project" value="TreeGrafter"/>
</dbReference>
<keyword evidence="3" id="KW-0997">Cell inner membrane</keyword>
<keyword evidence="5 8" id="KW-1133">Transmembrane helix</keyword>
<dbReference type="PANTHER" id="PTHR34390">
    <property type="entry name" value="UPF0442 PROTEIN YJJB-RELATED"/>
    <property type="match status" value="1"/>
</dbReference>
<dbReference type="Pfam" id="PF12821">
    <property type="entry name" value="ThrE_2"/>
    <property type="match status" value="1"/>
</dbReference>
<dbReference type="PANTHER" id="PTHR34390:SF1">
    <property type="entry name" value="SUCCINATE TRANSPORTER SUBUNIT YJJB-RELATED"/>
    <property type="match status" value="1"/>
</dbReference>
<dbReference type="Proteomes" id="UP000051008">
    <property type="component" value="Unassembled WGS sequence"/>
</dbReference>